<proteinExistence type="predicted"/>
<dbReference type="HOGENOM" id="CLU_441328_0_0_14"/>
<evidence type="ECO:0000313" key="3">
    <source>
        <dbReference type="Proteomes" id="UP000018735"/>
    </source>
</evidence>
<keyword evidence="1" id="KW-0812">Transmembrane</keyword>
<protein>
    <submittedName>
        <fullName evidence="2">Uncharacterized protein</fullName>
    </submittedName>
</protein>
<dbReference type="InterPro" id="IPR054979">
    <property type="entry name" value="MPN337"/>
</dbReference>
<organism evidence="2 3">
    <name type="scientific">Mycoplasmoides gallisepticum S6</name>
    <dbReference type="NCBI Taxonomy" id="1006581"/>
    <lineage>
        <taxon>Bacteria</taxon>
        <taxon>Bacillati</taxon>
        <taxon>Mycoplasmatota</taxon>
        <taxon>Mycoplasmoidales</taxon>
        <taxon>Mycoplasmoidaceae</taxon>
        <taxon>Mycoplasmoides</taxon>
    </lineage>
</organism>
<accession>A0A0F6CKN7</accession>
<dbReference type="KEGG" id="mgz:GCW_02160"/>
<keyword evidence="1" id="KW-0472">Membrane</keyword>
<feature type="transmembrane region" description="Helical" evidence="1">
    <location>
        <begin position="591"/>
        <end position="613"/>
    </location>
</feature>
<evidence type="ECO:0000256" key="1">
    <source>
        <dbReference type="SAM" id="Phobius"/>
    </source>
</evidence>
<dbReference type="RefSeq" id="WP_011884442.1">
    <property type="nucleotide sequence ID" value="NC_023030.2"/>
</dbReference>
<keyword evidence="1" id="KW-1133">Transmembrane helix</keyword>
<dbReference type="Proteomes" id="UP000018735">
    <property type="component" value="Chromosome"/>
</dbReference>
<dbReference type="EMBL" id="CP006916">
    <property type="protein sequence ID" value="AHB99659.1"/>
    <property type="molecule type" value="Genomic_DNA"/>
</dbReference>
<feature type="transmembrane region" description="Helical" evidence="1">
    <location>
        <begin position="550"/>
        <end position="571"/>
    </location>
</feature>
<gene>
    <name evidence="2" type="ORF">GCW_02160</name>
</gene>
<reference evidence="2 3" key="1">
    <citation type="journal article" date="2011" name="PLoS ONE">
        <title>Core proteome of the minimal cell: comparative proteomics of three mollicute species.</title>
        <authorList>
            <person name="Fisunov G.Y."/>
            <person name="Alexeev D.G."/>
            <person name="Bazaleev N.A."/>
            <person name="Ladygina V.G."/>
            <person name="Galyamina M.A."/>
            <person name="Kondratov I.G."/>
            <person name="Zhukova N.A."/>
            <person name="Serebryakova M.V."/>
            <person name="Demina I.A."/>
            <person name="Govorun V.M."/>
        </authorList>
    </citation>
    <scope>NUCLEOTIDE SEQUENCE [LARGE SCALE GENOMIC DNA]</scope>
    <source>
        <strain evidence="2 3">S6</strain>
    </source>
</reference>
<dbReference type="AlphaFoldDB" id="A0A0F6CKN7"/>
<evidence type="ECO:0000313" key="2">
    <source>
        <dbReference type="EMBL" id="AHB99659.1"/>
    </source>
</evidence>
<name>A0A0F6CKN7_MYCGL</name>
<dbReference type="NCBIfam" id="NF045749">
    <property type="entry name" value="MPN337"/>
    <property type="match status" value="1"/>
</dbReference>
<sequence length="619" mass="73334">MALINNKNKNSCNLDIKNIVNFNIQKITKSFFDSNLFNSSSQNISKKHYKTLKANNEEFFDVQSLLNEESIGDIINFSFKKINSIIGATNLNHFDVIRHDEYGEAVYVNISNINSDFEIQAKKSQDLRFVFEVYVKDYSYLKQYCDKIQINILFDETNRIISGNFVFFKQAVEVDLEQLIKHVYRNYFVKNFIKEHFMNNSLKNQVRLFEDLTINKQDKSIYLSSKFKTQFISTLDHVDEVNNLQIDREEFFYAVNILNFIILMIYEDLKAFFQSNKPISFLDFIQRKTNLSNVRSNAHAELDFLNLFNYVNSKYFFNHELDLHQEEVENLEDALDLINEFYDLYQFEQRSLSDQILNFEISWSDQEWDDNHKIILLLMYPELFGLDSVDYVNSKYDQLVESFINFQISDTVDYQKKHDAVLCELNPNYESFINANKDFLIMKSNFESFNLFEIYNWALIYENLYEAKYINISNKFYKLKNSQPQIMRVLLNQLNQLKYYTAKKIYGLGHIEVVIRKLLKYNDFENTINQFIKTINRDDQMYGKSKERKYLILGIISAFLFGIMDFLTTIFSILPVTQDNIKVSIQKVPSLIVIGAGSLLASILLIILTVTYFKKRRQK</sequence>